<dbReference type="AlphaFoldDB" id="A0A1G6ZA98"/>
<keyword evidence="1" id="KW-0812">Transmembrane</keyword>
<dbReference type="GeneID" id="300924352"/>
<organism evidence="2 3">
    <name type="scientific">Psychrobacter pacificensis</name>
    <dbReference type="NCBI Taxonomy" id="112002"/>
    <lineage>
        <taxon>Bacteria</taxon>
        <taxon>Pseudomonadati</taxon>
        <taxon>Pseudomonadota</taxon>
        <taxon>Gammaproteobacteria</taxon>
        <taxon>Moraxellales</taxon>
        <taxon>Moraxellaceae</taxon>
        <taxon>Psychrobacter</taxon>
    </lineage>
</organism>
<reference evidence="2 3" key="1">
    <citation type="submission" date="2016-10" db="EMBL/GenBank/DDBJ databases">
        <authorList>
            <person name="de Groot N.N."/>
        </authorList>
    </citation>
    <scope>NUCLEOTIDE SEQUENCE [LARGE SCALE GENOMIC DNA]</scope>
    <source>
        <strain evidence="2 3">DSM 23406</strain>
    </source>
</reference>
<sequence length="75" mass="8330">MLGYCSNSPLRCKNARSTNILNQVDSCCPECHLFLVPAQDISQQLPADEQFLRLSVVGTALVLLIAVYLYYLHGT</sequence>
<protein>
    <submittedName>
        <fullName evidence="2">Uncharacterized protein</fullName>
    </submittedName>
</protein>
<feature type="transmembrane region" description="Helical" evidence="1">
    <location>
        <begin position="51"/>
        <end position="71"/>
    </location>
</feature>
<name>A0A1G6ZA98_9GAMM</name>
<evidence type="ECO:0000313" key="3">
    <source>
        <dbReference type="Proteomes" id="UP000198501"/>
    </source>
</evidence>
<dbReference type="EMBL" id="FNAL01000016">
    <property type="protein sequence ID" value="SDD99558.1"/>
    <property type="molecule type" value="Genomic_DNA"/>
</dbReference>
<keyword evidence="1" id="KW-1133">Transmembrane helix</keyword>
<evidence type="ECO:0000256" key="1">
    <source>
        <dbReference type="SAM" id="Phobius"/>
    </source>
</evidence>
<dbReference type="RefSeq" id="WP_143007428.1">
    <property type="nucleotide sequence ID" value="NZ_BSOK01000005.1"/>
</dbReference>
<dbReference type="Proteomes" id="UP000198501">
    <property type="component" value="Unassembled WGS sequence"/>
</dbReference>
<keyword evidence="1" id="KW-0472">Membrane</keyword>
<gene>
    <name evidence="2" type="ORF">SAMN05660405_01994</name>
</gene>
<proteinExistence type="predicted"/>
<evidence type="ECO:0000313" key="2">
    <source>
        <dbReference type="EMBL" id="SDD99558.1"/>
    </source>
</evidence>
<accession>A0A1G6ZA98</accession>